<sequence length="135" mass="15746">MEVWVPYEKVRNHPPDFRIRYRIHSEEEGGRKNPVFQGLRCDFAYDLDDISETSIFAIHPEFEDGYGNIILDRNLPVPKQGTANMWILIPEMRREVHIHRINVGVVGYFMEGPRRVGQVEVIEIIGLNTNAETLR</sequence>
<dbReference type="RefSeq" id="WP_188889610.1">
    <property type="nucleotide sequence ID" value="NZ_BMHY01000004.1"/>
</dbReference>
<dbReference type="Gene3D" id="2.40.30.10">
    <property type="entry name" value="Translation factors"/>
    <property type="match status" value="1"/>
</dbReference>
<dbReference type="AlphaFoldDB" id="A0A917H7J7"/>
<dbReference type="EMBL" id="BMHY01000004">
    <property type="protein sequence ID" value="GGG69673.1"/>
    <property type="molecule type" value="Genomic_DNA"/>
</dbReference>
<evidence type="ECO:0000313" key="2">
    <source>
        <dbReference type="Proteomes" id="UP000600247"/>
    </source>
</evidence>
<reference evidence="1 2" key="1">
    <citation type="journal article" date="2014" name="Int. J. Syst. Evol. Microbiol.">
        <title>Complete genome sequence of Corynebacterium casei LMG S-19264T (=DSM 44701T), isolated from a smear-ripened cheese.</title>
        <authorList>
            <consortium name="US DOE Joint Genome Institute (JGI-PGF)"/>
            <person name="Walter F."/>
            <person name="Albersmeier A."/>
            <person name="Kalinowski J."/>
            <person name="Ruckert C."/>
        </authorList>
    </citation>
    <scope>NUCLEOTIDE SEQUENCE [LARGE SCALE GENOMIC DNA]</scope>
    <source>
        <strain evidence="1 2">CGMCC 1.15286</strain>
    </source>
</reference>
<accession>A0A917H7J7</accession>
<proteinExistence type="predicted"/>
<comment type="caution">
    <text evidence="1">The sequence shown here is derived from an EMBL/GenBank/DDBJ whole genome shotgun (WGS) entry which is preliminary data.</text>
</comment>
<evidence type="ECO:0000313" key="1">
    <source>
        <dbReference type="EMBL" id="GGG69673.1"/>
    </source>
</evidence>
<protein>
    <submittedName>
        <fullName evidence="1">Uncharacterized protein</fullName>
    </submittedName>
</protein>
<keyword evidence="2" id="KW-1185">Reference proteome</keyword>
<name>A0A917H7J7_9BACL</name>
<dbReference type="Proteomes" id="UP000600247">
    <property type="component" value="Unassembled WGS sequence"/>
</dbReference>
<gene>
    <name evidence="1" type="ORF">GCM10010918_26080</name>
</gene>
<organism evidence="1 2">
    <name type="scientific">Paenibacillus radicis</name>
    <name type="common">ex Gao et al. 2016</name>
    <dbReference type="NCBI Taxonomy" id="1737354"/>
    <lineage>
        <taxon>Bacteria</taxon>
        <taxon>Bacillati</taxon>
        <taxon>Bacillota</taxon>
        <taxon>Bacilli</taxon>
        <taxon>Bacillales</taxon>
        <taxon>Paenibacillaceae</taxon>
        <taxon>Paenibacillus</taxon>
    </lineage>
</organism>